<reference evidence="16" key="1">
    <citation type="submission" date="2013-02" db="EMBL/GenBank/DDBJ databases">
        <authorList>
            <consortium name="The Broad Institute Genome Sequencing Platform"/>
            <person name="Cuomo C."/>
            <person name="Becnel J."/>
            <person name="Sanscrainte N."/>
            <person name="Walker B."/>
            <person name="Young S.K."/>
            <person name="Zeng Q."/>
            <person name="Gargeya S."/>
            <person name="Fitzgerald M."/>
            <person name="Haas B."/>
            <person name="Abouelleil A."/>
            <person name="Alvarado L."/>
            <person name="Arachchi H.M."/>
            <person name="Berlin A.M."/>
            <person name="Chapman S.B."/>
            <person name="Dewar J."/>
            <person name="Goldberg J."/>
            <person name="Griggs A."/>
            <person name="Gujja S."/>
            <person name="Hansen M."/>
            <person name="Howarth C."/>
            <person name="Imamovic A."/>
            <person name="Larimer J."/>
            <person name="McCowan C."/>
            <person name="Murphy C."/>
            <person name="Neiman D."/>
            <person name="Pearson M."/>
            <person name="Priest M."/>
            <person name="Roberts A."/>
            <person name="Saif S."/>
            <person name="Shea T."/>
            <person name="Sisk P."/>
            <person name="Sykes S."/>
            <person name="Wortman J."/>
            <person name="Nusbaum C."/>
            <person name="Birren B."/>
        </authorList>
    </citation>
    <scope>NUCLEOTIDE SEQUENCE [LARGE SCALE GENOMIC DNA]</scope>
    <source>
        <strain evidence="16">PRA339</strain>
    </source>
</reference>
<reference evidence="15 16" key="2">
    <citation type="submission" date="2014-03" db="EMBL/GenBank/DDBJ databases">
        <title>The Genome Sequence of Anncaliia algerae insect isolate PRA339.</title>
        <authorList>
            <consortium name="The Broad Institute Genome Sequencing Platform"/>
            <consortium name="The Broad Institute Genome Sequencing Center for Infectious Disease"/>
            <person name="Cuomo C."/>
            <person name="Becnel J."/>
            <person name="Sanscrainte N."/>
            <person name="Walker B."/>
            <person name="Young S.K."/>
            <person name="Zeng Q."/>
            <person name="Gargeya S."/>
            <person name="Fitzgerald M."/>
            <person name="Haas B."/>
            <person name="Abouelleil A."/>
            <person name="Alvarado L."/>
            <person name="Arachchi H.M."/>
            <person name="Berlin A.M."/>
            <person name="Chapman S.B."/>
            <person name="Dewar J."/>
            <person name="Goldberg J."/>
            <person name="Griggs A."/>
            <person name="Gujja S."/>
            <person name="Hansen M."/>
            <person name="Howarth C."/>
            <person name="Imamovic A."/>
            <person name="Larimer J."/>
            <person name="McCowan C."/>
            <person name="Murphy C."/>
            <person name="Neiman D."/>
            <person name="Pearson M."/>
            <person name="Priest M."/>
            <person name="Roberts A."/>
            <person name="Saif S."/>
            <person name="Shea T."/>
            <person name="Sisk P."/>
            <person name="Sykes S."/>
            <person name="Wortman J."/>
            <person name="Nusbaum C."/>
            <person name="Birren B."/>
        </authorList>
    </citation>
    <scope>NUCLEOTIDE SEQUENCE [LARGE SCALE GENOMIC DNA]</scope>
    <source>
        <strain evidence="15 16">PRA339</strain>
    </source>
</reference>
<proteinExistence type="inferred from homology"/>
<organism evidence="15 16">
    <name type="scientific">Anncaliia algerae PRA339</name>
    <dbReference type="NCBI Taxonomy" id="1288291"/>
    <lineage>
        <taxon>Eukaryota</taxon>
        <taxon>Fungi</taxon>
        <taxon>Fungi incertae sedis</taxon>
        <taxon>Microsporidia</taxon>
        <taxon>Tubulinosematoidea</taxon>
        <taxon>Tubulinosematidae</taxon>
        <taxon>Anncaliia</taxon>
    </lineage>
</organism>
<evidence type="ECO:0000256" key="8">
    <source>
        <dbReference type="ARBA" id="ARBA00023054"/>
    </source>
</evidence>
<dbReference type="InterPro" id="IPR027417">
    <property type="entry name" value="P-loop_NTPase"/>
</dbReference>
<gene>
    <name evidence="15" type="ORF">H312_00137</name>
</gene>
<evidence type="ECO:0000256" key="9">
    <source>
        <dbReference type="ARBA" id="ARBA00023172"/>
    </source>
</evidence>
<evidence type="ECO:0000313" key="15">
    <source>
        <dbReference type="EMBL" id="KCZ82479.1"/>
    </source>
</evidence>
<evidence type="ECO:0000259" key="13">
    <source>
        <dbReference type="Pfam" id="PF06470"/>
    </source>
</evidence>
<feature type="coiled-coil region" evidence="12">
    <location>
        <begin position="574"/>
        <end position="644"/>
    </location>
</feature>
<keyword evidence="5" id="KW-0547">Nucleotide-binding</keyword>
<keyword evidence="9" id="KW-0233">DNA recombination</keyword>
<dbReference type="Pfam" id="PF13476">
    <property type="entry name" value="AAA_23"/>
    <property type="match status" value="1"/>
</dbReference>
<dbReference type="InterPro" id="IPR038729">
    <property type="entry name" value="Rad50/SbcC_AAA"/>
</dbReference>
<dbReference type="Proteomes" id="UP000030655">
    <property type="component" value="Unassembled WGS sequence"/>
</dbReference>
<dbReference type="PANTHER" id="PTHR19306:SF6">
    <property type="entry name" value="STRUCTURAL MAINTENANCE OF CHROMOSOMES PROTEIN 6"/>
    <property type="match status" value="1"/>
</dbReference>
<evidence type="ECO:0000256" key="6">
    <source>
        <dbReference type="ARBA" id="ARBA00022763"/>
    </source>
</evidence>
<name>A0A059F644_9MICR</name>
<dbReference type="PANTHER" id="PTHR19306">
    <property type="entry name" value="STRUCTURAL MAINTENANCE OF CHROMOSOMES 5,6 SMC5, SMC6"/>
    <property type="match status" value="1"/>
</dbReference>
<protein>
    <recommendedName>
        <fullName evidence="17">RecF/RecN/SMC N-terminal domain-containing protein</fullName>
    </recommendedName>
</protein>
<evidence type="ECO:0000256" key="4">
    <source>
        <dbReference type="ARBA" id="ARBA00022454"/>
    </source>
</evidence>
<feature type="domain" description="SMC hinge" evidence="13">
    <location>
        <begin position="415"/>
        <end position="530"/>
    </location>
</feature>
<dbReference type="GO" id="GO:0003697">
    <property type="term" value="F:single-stranded DNA binding"/>
    <property type="evidence" value="ECO:0007669"/>
    <property type="project" value="TreeGrafter"/>
</dbReference>
<keyword evidence="16" id="KW-1185">Reference proteome</keyword>
<evidence type="ECO:0000259" key="14">
    <source>
        <dbReference type="Pfam" id="PF13476"/>
    </source>
</evidence>
<sequence>MTVEENKTRLTILSITLENFMCHESLKLTFNKPLTCIAGTNGSGKSSVLTALGIILGQRVNSLDRGPNLKSLIMSDKEFFCITLVINNYFKFHEDFFGTNIVLEKYVTNTTIRLKIMNEKKEVFSTRVCDLEDILDLYGLDMGNPINFLSQDNAKKLLRTTKNEQLYTFFEKAIGIDKMTEFHNETKEKVDTMKEKLSEIEKEIRKLEKDFNLQNEKLNFKSKKEALNDKLQNIQSEKNSLFVTINKLKIQEIYSNINQLVNSVKEKRTMIQSLNDKIKNLQDQENKEIAEKNQLAKMNEERIKNYEINIRKLKNEITNLNEKINIKNKMLVKNVVNHKNDKKILTREEIEKRIEEIETEKRNLFLILREDFKEIDDKIYALRKQVNYISGLKNNRLKYFSDKMTDIIRETERLGIIGPIANYIELKENKWYKAASIVLKNELSNFIVRNKHEREQLNEIFKRYNVNFKIILPSKNSLKEEKTIEYRSNQRYKTLLNILNVKNVLVLNQLIILTNLEQIILIDERHEAHEIIRSKPHFVSCAYLPSGDRISIIENSLSDFRARQNNFYFEGFNLKTYEDELAKVIKEKEKMNTEKLKTKNTLLLLDKEIMELKQPIEEEKEENQDELKEEIIYLTDQRDKLMNRCSEIEEMTNEAMGSAVQSSLSSKKSEIDLERNALNQIDEDIFKLKTRFIDAKNEFYNLNRNYELNIKNTQSQSDINNLFYAAKKWIDNIEVNFNCFASVAEIERNIKQLEKEINLCDYFEENTNIDFKREIKNLEKLKIKYENKITSLNSQIKGMEDIFDENEVLNSISKINKDLKFKNKIAEKYKARIHKLIEGIQERMKKREEMRINIAQEVSDEFNNLTSKRDYEGSIVFDHSSGSLDLKMTVDASKKGSRGTLSGGERSFAGICFILAMYKSSSCLLKCLDEFDVFMDNINRKMAIKLLQEYTLKNPVQVIVVTPLGTKDMFCDFGEVFVLKNTRENIA</sequence>
<evidence type="ECO:0000256" key="10">
    <source>
        <dbReference type="ARBA" id="ARBA00023204"/>
    </source>
</evidence>
<comment type="subcellular location">
    <subcellularLocation>
        <location evidence="2">Chromosome</location>
    </subcellularLocation>
    <subcellularLocation>
        <location evidence="1">Nucleus</location>
    </subcellularLocation>
</comment>
<dbReference type="GO" id="GO:0000724">
    <property type="term" value="P:double-strand break repair via homologous recombination"/>
    <property type="evidence" value="ECO:0007669"/>
    <property type="project" value="TreeGrafter"/>
</dbReference>
<dbReference type="OrthoDB" id="10072614at2759"/>
<evidence type="ECO:0000256" key="5">
    <source>
        <dbReference type="ARBA" id="ARBA00022741"/>
    </source>
</evidence>
<evidence type="ECO:0000256" key="11">
    <source>
        <dbReference type="ARBA" id="ARBA00023242"/>
    </source>
</evidence>
<evidence type="ECO:0000256" key="12">
    <source>
        <dbReference type="SAM" id="Coils"/>
    </source>
</evidence>
<keyword evidence="11" id="KW-0539">Nucleus</keyword>
<dbReference type="GO" id="GO:0003684">
    <property type="term" value="F:damaged DNA binding"/>
    <property type="evidence" value="ECO:0007669"/>
    <property type="project" value="TreeGrafter"/>
</dbReference>
<dbReference type="GO" id="GO:0030915">
    <property type="term" value="C:Smc5-Smc6 complex"/>
    <property type="evidence" value="ECO:0007669"/>
    <property type="project" value="TreeGrafter"/>
</dbReference>
<accession>A0A059F644</accession>
<keyword evidence="8 12" id="KW-0175">Coiled coil</keyword>
<feature type="coiled-coil region" evidence="12">
    <location>
        <begin position="183"/>
        <end position="367"/>
    </location>
</feature>
<dbReference type="GO" id="GO:0005634">
    <property type="term" value="C:nucleus"/>
    <property type="evidence" value="ECO:0007669"/>
    <property type="project" value="UniProtKB-SubCell"/>
</dbReference>
<dbReference type="InterPro" id="IPR010935">
    <property type="entry name" value="SMC_hinge"/>
</dbReference>
<dbReference type="HOGENOM" id="CLU_009063_0_0_1"/>
<dbReference type="GO" id="GO:0005524">
    <property type="term" value="F:ATP binding"/>
    <property type="evidence" value="ECO:0007669"/>
    <property type="project" value="UniProtKB-KW"/>
</dbReference>
<dbReference type="STRING" id="1288291.A0A059F644"/>
<evidence type="ECO:0000256" key="3">
    <source>
        <dbReference type="ARBA" id="ARBA00006793"/>
    </source>
</evidence>
<evidence type="ECO:0000256" key="2">
    <source>
        <dbReference type="ARBA" id="ARBA00004286"/>
    </source>
</evidence>
<dbReference type="GO" id="GO:0035861">
    <property type="term" value="C:site of double-strand break"/>
    <property type="evidence" value="ECO:0007669"/>
    <property type="project" value="TreeGrafter"/>
</dbReference>
<dbReference type="AlphaFoldDB" id="A0A059F644"/>
<dbReference type="Pfam" id="PF06470">
    <property type="entry name" value="SMC_hinge"/>
    <property type="match status" value="1"/>
</dbReference>
<keyword evidence="10" id="KW-0234">DNA repair</keyword>
<feature type="domain" description="Rad50/SbcC-type AAA" evidence="14">
    <location>
        <begin position="14"/>
        <end position="235"/>
    </location>
</feature>
<dbReference type="GO" id="GO:0016887">
    <property type="term" value="F:ATP hydrolysis activity"/>
    <property type="evidence" value="ECO:0007669"/>
    <property type="project" value="InterPro"/>
</dbReference>
<keyword evidence="6" id="KW-0227">DNA damage</keyword>
<feature type="coiled-coil region" evidence="12">
    <location>
        <begin position="768"/>
        <end position="795"/>
    </location>
</feature>
<dbReference type="EMBL" id="KK365130">
    <property type="protein sequence ID" value="KCZ82479.1"/>
    <property type="molecule type" value="Genomic_DNA"/>
</dbReference>
<evidence type="ECO:0000313" key="16">
    <source>
        <dbReference type="Proteomes" id="UP000030655"/>
    </source>
</evidence>
<dbReference type="VEuPathDB" id="MicrosporidiaDB:H312_00137"/>
<dbReference type="Gene3D" id="3.40.50.300">
    <property type="entry name" value="P-loop containing nucleotide triphosphate hydrolases"/>
    <property type="match status" value="2"/>
</dbReference>
<keyword evidence="7" id="KW-0067">ATP-binding</keyword>
<keyword evidence="4" id="KW-0158">Chromosome</keyword>
<evidence type="ECO:0000256" key="1">
    <source>
        <dbReference type="ARBA" id="ARBA00004123"/>
    </source>
</evidence>
<evidence type="ECO:0000256" key="7">
    <source>
        <dbReference type="ARBA" id="ARBA00022840"/>
    </source>
</evidence>
<comment type="similarity">
    <text evidence="3">Belongs to the SMC family. SMC6 subfamily.</text>
</comment>
<dbReference type="GO" id="GO:0051276">
    <property type="term" value="P:chromosome organization"/>
    <property type="evidence" value="ECO:0007669"/>
    <property type="project" value="InterPro"/>
</dbReference>
<dbReference type="SUPFAM" id="SSF52540">
    <property type="entry name" value="P-loop containing nucleoside triphosphate hydrolases"/>
    <property type="match status" value="2"/>
</dbReference>
<evidence type="ECO:0008006" key="17">
    <source>
        <dbReference type="Google" id="ProtNLM"/>
    </source>
</evidence>